<dbReference type="Pfam" id="PF03104">
    <property type="entry name" value="DNA_pol_B_exo1"/>
    <property type="match status" value="1"/>
</dbReference>
<dbReference type="InterPro" id="IPR023211">
    <property type="entry name" value="DNA_pol_palm_dom_sf"/>
</dbReference>
<dbReference type="KEGG" id="bdw:94337329"/>
<dbReference type="InterPro" id="IPR017964">
    <property type="entry name" value="DNA-dir_DNA_pol_B_CS"/>
</dbReference>
<dbReference type="GO" id="GO:0042276">
    <property type="term" value="P:error-prone translesion synthesis"/>
    <property type="evidence" value="ECO:0007669"/>
    <property type="project" value="TreeGrafter"/>
</dbReference>
<keyword evidence="10 13" id="KW-0411">Iron-sulfur</keyword>
<keyword evidence="20" id="KW-1185">Reference proteome</keyword>
<dbReference type="GO" id="GO:0000166">
    <property type="term" value="F:nucleotide binding"/>
    <property type="evidence" value="ECO:0007669"/>
    <property type="project" value="InterPro"/>
</dbReference>
<evidence type="ECO:0000256" key="3">
    <source>
        <dbReference type="ARBA" id="ARBA00022679"/>
    </source>
</evidence>
<dbReference type="GO" id="GO:0000724">
    <property type="term" value="P:double-strand break repair via homologous recombination"/>
    <property type="evidence" value="ECO:0007669"/>
    <property type="project" value="TreeGrafter"/>
</dbReference>
<dbReference type="SUPFAM" id="SSF53098">
    <property type="entry name" value="Ribonuclease H-like"/>
    <property type="match status" value="1"/>
</dbReference>
<evidence type="ECO:0000259" key="14">
    <source>
        <dbReference type="Pfam" id="PF00136"/>
    </source>
</evidence>
<dbReference type="Gene3D" id="1.10.132.60">
    <property type="entry name" value="DNA polymerase family B, C-terminal domain"/>
    <property type="match status" value="1"/>
</dbReference>
<keyword evidence="6" id="KW-0227">DNA damage</keyword>
<keyword evidence="13" id="KW-0235">DNA replication</keyword>
<dbReference type="InterPro" id="IPR006133">
    <property type="entry name" value="DNA-dir_DNA_pol_B_exonuc"/>
</dbReference>
<evidence type="ECO:0000259" key="18">
    <source>
        <dbReference type="Pfam" id="PF24065"/>
    </source>
</evidence>
<evidence type="ECO:0000256" key="10">
    <source>
        <dbReference type="ARBA" id="ARBA00023014"/>
    </source>
</evidence>
<dbReference type="InterPro" id="IPR030559">
    <property type="entry name" value="PolZ_Rev3"/>
</dbReference>
<dbReference type="InterPro" id="IPR056447">
    <property type="entry name" value="REV3_N"/>
</dbReference>
<keyword evidence="13" id="KW-0863">Zinc-finger</keyword>
<dbReference type="GeneID" id="94337329"/>
<dbReference type="Pfam" id="PF24055">
    <property type="entry name" value="POL3_N"/>
    <property type="match status" value="1"/>
</dbReference>
<dbReference type="GO" id="GO:0003887">
    <property type="term" value="F:DNA-directed DNA polymerase activity"/>
    <property type="evidence" value="ECO:0007669"/>
    <property type="project" value="UniProtKB-KW"/>
</dbReference>
<dbReference type="InterPro" id="IPR043502">
    <property type="entry name" value="DNA/RNA_pol_sf"/>
</dbReference>
<evidence type="ECO:0000259" key="16">
    <source>
        <dbReference type="Pfam" id="PF14260"/>
    </source>
</evidence>
<name>A0AAD9UN28_9APIC</name>
<comment type="similarity">
    <text evidence="2 13">Belongs to the DNA polymerase type-B family.</text>
</comment>
<dbReference type="Gene3D" id="1.10.287.690">
    <property type="entry name" value="Helix hairpin bin"/>
    <property type="match status" value="1"/>
</dbReference>
<dbReference type="GO" id="GO:0006260">
    <property type="term" value="P:DNA replication"/>
    <property type="evidence" value="ECO:0007669"/>
    <property type="project" value="UniProtKB-KW"/>
</dbReference>
<keyword evidence="3 13" id="KW-0808">Transferase</keyword>
<dbReference type="InterPro" id="IPR042087">
    <property type="entry name" value="DNA_pol_B_thumb"/>
</dbReference>
<evidence type="ECO:0000256" key="13">
    <source>
        <dbReference type="RuleBase" id="RU000442"/>
    </source>
</evidence>
<feature type="domain" description="DNA polymerase zeta catalytic subunit N-terminal" evidence="18">
    <location>
        <begin position="324"/>
        <end position="374"/>
    </location>
</feature>
<dbReference type="GO" id="GO:0005634">
    <property type="term" value="C:nucleus"/>
    <property type="evidence" value="ECO:0007669"/>
    <property type="project" value="UniProtKB-SubCell"/>
</dbReference>
<dbReference type="Gene3D" id="3.90.1600.10">
    <property type="entry name" value="Palm domain of DNA polymerase"/>
    <property type="match status" value="1"/>
</dbReference>
<dbReference type="Pfam" id="PF00136">
    <property type="entry name" value="DNA_pol_B"/>
    <property type="match status" value="1"/>
</dbReference>
<evidence type="ECO:0000256" key="1">
    <source>
        <dbReference type="ARBA" id="ARBA00001966"/>
    </source>
</evidence>
<keyword evidence="8 13" id="KW-0239">DNA-directed DNA polymerase</keyword>
<dbReference type="Gene3D" id="3.30.420.10">
    <property type="entry name" value="Ribonuclease H-like superfamily/Ribonuclease H"/>
    <property type="match status" value="1"/>
</dbReference>
<dbReference type="SMART" id="SM00486">
    <property type="entry name" value="POLBc"/>
    <property type="match status" value="1"/>
</dbReference>
<keyword evidence="5 13" id="KW-0479">Metal-binding</keyword>
<keyword evidence="11" id="KW-0234">DNA repair</keyword>
<dbReference type="EMBL" id="JALLKP010000004">
    <property type="protein sequence ID" value="KAK2195356.1"/>
    <property type="molecule type" value="Genomic_DNA"/>
</dbReference>
<dbReference type="InterPro" id="IPR025687">
    <property type="entry name" value="Znf-C4pol"/>
</dbReference>
<feature type="domain" description="DNA-directed DNA polymerase family B exonuclease" evidence="15">
    <location>
        <begin position="880"/>
        <end position="1010"/>
    </location>
</feature>
<dbReference type="EC" id="2.7.7.7" evidence="13"/>
<dbReference type="PANTHER" id="PTHR45812">
    <property type="entry name" value="DNA POLYMERASE ZETA CATALYTIC SUBUNIT"/>
    <property type="match status" value="1"/>
</dbReference>
<evidence type="ECO:0000256" key="5">
    <source>
        <dbReference type="ARBA" id="ARBA00022723"/>
    </source>
</evidence>
<evidence type="ECO:0000256" key="4">
    <source>
        <dbReference type="ARBA" id="ARBA00022695"/>
    </source>
</evidence>
<accession>A0AAD9UN28</accession>
<dbReference type="InterPro" id="IPR036397">
    <property type="entry name" value="RNaseH_sf"/>
</dbReference>
<dbReference type="InterPro" id="IPR006172">
    <property type="entry name" value="DNA-dir_DNA_pol_B"/>
</dbReference>
<dbReference type="Pfam" id="PF14260">
    <property type="entry name" value="zf-C4pol"/>
    <property type="match status" value="1"/>
</dbReference>
<dbReference type="GO" id="GO:0008270">
    <property type="term" value="F:zinc ion binding"/>
    <property type="evidence" value="ECO:0007669"/>
    <property type="project" value="UniProtKB-KW"/>
</dbReference>
<feature type="domain" description="DNA polymerase delta/zeta catalytic subunit N-terminal" evidence="17">
    <location>
        <begin position="457"/>
        <end position="499"/>
    </location>
</feature>
<evidence type="ECO:0000256" key="8">
    <source>
        <dbReference type="ARBA" id="ARBA00022932"/>
    </source>
</evidence>
<keyword evidence="13" id="KW-0004">4Fe-4S</keyword>
<dbReference type="Gene3D" id="3.30.342.10">
    <property type="entry name" value="DNA Polymerase, chain B, domain 1"/>
    <property type="match status" value="1"/>
</dbReference>
<organism evidence="19 20">
    <name type="scientific">Babesia duncani</name>
    <dbReference type="NCBI Taxonomy" id="323732"/>
    <lineage>
        <taxon>Eukaryota</taxon>
        <taxon>Sar</taxon>
        <taxon>Alveolata</taxon>
        <taxon>Apicomplexa</taxon>
        <taxon>Aconoidasida</taxon>
        <taxon>Piroplasmida</taxon>
        <taxon>Babesiidae</taxon>
        <taxon>Babesia</taxon>
    </lineage>
</organism>
<protein>
    <recommendedName>
        <fullName evidence="13">DNA polymerase</fullName>
        <ecNumber evidence="13">2.7.7.7</ecNumber>
    </recommendedName>
</protein>
<keyword evidence="4 13" id="KW-0548">Nucleotidyltransferase</keyword>
<dbReference type="InterPro" id="IPR056435">
    <property type="entry name" value="DPOD/Z_N"/>
</dbReference>
<dbReference type="Pfam" id="PF24065">
    <property type="entry name" value="REV3_N"/>
    <property type="match status" value="1"/>
</dbReference>
<dbReference type="GO" id="GO:0051539">
    <property type="term" value="F:4 iron, 4 sulfur cluster binding"/>
    <property type="evidence" value="ECO:0007669"/>
    <property type="project" value="UniProtKB-KW"/>
</dbReference>
<keyword evidence="9 13" id="KW-0408">Iron</keyword>
<comment type="catalytic activity">
    <reaction evidence="12 13">
        <text>DNA(n) + a 2'-deoxyribonucleoside 5'-triphosphate = DNA(n+1) + diphosphate</text>
        <dbReference type="Rhea" id="RHEA:22508"/>
        <dbReference type="Rhea" id="RHEA-COMP:17339"/>
        <dbReference type="Rhea" id="RHEA-COMP:17340"/>
        <dbReference type="ChEBI" id="CHEBI:33019"/>
        <dbReference type="ChEBI" id="CHEBI:61560"/>
        <dbReference type="ChEBI" id="CHEBI:173112"/>
        <dbReference type="EC" id="2.7.7.7"/>
    </reaction>
</comment>
<dbReference type="InterPro" id="IPR006134">
    <property type="entry name" value="DNA-dir_DNA_pol_B_multi_dom"/>
</dbReference>
<evidence type="ECO:0000256" key="11">
    <source>
        <dbReference type="ARBA" id="ARBA00023204"/>
    </source>
</evidence>
<dbReference type="RefSeq" id="XP_067802199.1">
    <property type="nucleotide sequence ID" value="XM_067948048.1"/>
</dbReference>
<proteinExistence type="inferred from homology"/>
<dbReference type="GO" id="GO:0016035">
    <property type="term" value="C:zeta DNA polymerase complex"/>
    <property type="evidence" value="ECO:0007669"/>
    <property type="project" value="InterPro"/>
</dbReference>
<evidence type="ECO:0000256" key="7">
    <source>
        <dbReference type="ARBA" id="ARBA00022833"/>
    </source>
</evidence>
<evidence type="ECO:0000256" key="6">
    <source>
        <dbReference type="ARBA" id="ARBA00022763"/>
    </source>
</evidence>
<dbReference type="SUPFAM" id="SSF56672">
    <property type="entry name" value="DNA/RNA polymerases"/>
    <property type="match status" value="1"/>
</dbReference>
<evidence type="ECO:0000256" key="12">
    <source>
        <dbReference type="ARBA" id="ARBA00049244"/>
    </source>
</evidence>
<evidence type="ECO:0000256" key="9">
    <source>
        <dbReference type="ARBA" id="ARBA00023004"/>
    </source>
</evidence>
<evidence type="ECO:0000259" key="15">
    <source>
        <dbReference type="Pfam" id="PF03104"/>
    </source>
</evidence>
<feature type="domain" description="DNA-directed DNA polymerase family B multifunctional" evidence="14">
    <location>
        <begin position="1086"/>
        <end position="1580"/>
    </location>
</feature>
<gene>
    <name evidence="19" type="ORF">BdWA1_003032</name>
</gene>
<reference evidence="19" key="1">
    <citation type="journal article" date="2023" name="Nat. Microbiol.">
        <title>Babesia duncani multi-omics identifies virulence factors and drug targets.</title>
        <authorList>
            <person name="Singh P."/>
            <person name="Lonardi S."/>
            <person name="Liang Q."/>
            <person name="Vydyam P."/>
            <person name="Khabirova E."/>
            <person name="Fang T."/>
            <person name="Gihaz S."/>
            <person name="Thekkiniath J."/>
            <person name="Munshi M."/>
            <person name="Abel S."/>
            <person name="Ciampossin L."/>
            <person name="Batugedara G."/>
            <person name="Gupta M."/>
            <person name="Lu X.M."/>
            <person name="Lenz T."/>
            <person name="Chakravarty S."/>
            <person name="Cornillot E."/>
            <person name="Hu Y."/>
            <person name="Ma W."/>
            <person name="Gonzalez L.M."/>
            <person name="Sanchez S."/>
            <person name="Estrada K."/>
            <person name="Sanchez-Flores A."/>
            <person name="Montero E."/>
            <person name="Harb O.S."/>
            <person name="Le Roch K.G."/>
            <person name="Mamoun C.B."/>
        </authorList>
    </citation>
    <scope>NUCLEOTIDE SEQUENCE</scope>
    <source>
        <strain evidence="19">WA1</strain>
    </source>
</reference>
<comment type="cofactor">
    <cofactor evidence="1 13">
        <name>[4Fe-4S] cluster</name>
        <dbReference type="ChEBI" id="CHEBI:49883"/>
    </cofactor>
</comment>
<evidence type="ECO:0000256" key="2">
    <source>
        <dbReference type="ARBA" id="ARBA00005755"/>
    </source>
</evidence>
<keyword evidence="7 13" id="KW-0862">Zinc</keyword>
<comment type="subcellular location">
    <subcellularLocation>
        <location evidence="13">Nucleus</location>
    </subcellularLocation>
</comment>
<sequence>MVNKISCLLQSFEELTKRKIKRDASIWNKRLSEIFSRRNDLNIDHMIKLSRYLLLNNLHEEPKAKLLFHQFKNQLAESQNISLKEYPILVYAYTCINEDDIGQQILINNYDKQLLKRCPENDWHMFLRASALVAARQIYFNKELQGDIGTLFKSIGDVIKFRIQSITSQVFTNSLEYTLTGEIIADSAFLFNGIDGDYARMTAKHKLIDHASLPYRVKISSLLSEECNKQMSTQIDAASYWEILNVLREFYYMKFKTFDYMEKLFNRLCNTNDKSTNKSRHDAERFLQATLDLLVDDINSGVLQDTTIHERLYLEILSKEARMAIQLVFYDFILSKPMEYDPQKSTTGKHVVEVPIIRIFGSTPCGQQVLLHVHGYLPYFYISLPSDIKQKKFIDKLYRTLEKVAYNYRKKKKNKKNEYCRNIIKKVRLSQSVSQNSASFTLTRIFSQNVRKLNIMRHYKDKHRAYIHKIQVEEHISFYGYNTKLQKFAKIYLYDPNLVQVLAGYCIEVGIYKRKLQPYEAHISYLIHFLSDYNIKGIDYVFISSPIKIRCPIPREPKANNQVHSAWQMVVDTACDFDTDNLEDYEQPIVAGSHSIFETELIKESICELEIDSHCSSILNFYETNDYMENEPILLSESFACGRYMGGRDTFNEQWKRQCIQLNETSISPLCSYNDARPLFVSPEIRNRFYKFLISKIKDSKIELDVPLLSACLNQLVEKWSNMRYSETFLGDKTTMKEILTINPTWFLKDNSLQTVQNGNIPAFLYKYVPKPPNIKTKRIAQPSPPIDNRQSIKSFDRSVSKLSKLEDLINSAMNFESGIVIDVITDIDVNKFHADPQKDAINGFVYTLRDHRLMFKCHKIGIPYFDVQGIIINALIHERDDNLSIIANKIKIGSTLDIKFVDSELDLLLDIINLFRDFDPNIIYGIDLQRNSIGYIHYRAQVLGIPNFINNLSRILPRTDGTSLMTHQKRKSRITMVTTGIQQKPILCIGRIMFDLYDLAKYELNLANNSFENIVEHVLGYNLPSYSKFTVNKWLMGTKGSSSCPHRHRAISYYLLRSYCILAVYDKLLYFKKYITFSRLHGVDLTSAIVRGSQYLVGAVILRFTKSYNYVMPSPTEKQVREQRPSSAIPIVMQPIGGLHLSPVAVLDFQSLYACITIAFNMCYSTCIGLLPEHEACNSAFKLGVIKYTAEDDLFGKIFSQFSATDWTDNHSMGINIAPNQVMFVDKSIREGILPRMLKSVLYSRIKIKTAMAKGDADEEIMKQWDMEQYGLKMLANLTIGLSSSGFSGKMPLSDLSEAVISTARALIVFCINFISKNFDAQVIYGDTDSLFIKFPGRSIEEARELSHDIANAINQVIPKPIKIIPQKIYCPCILVSKKRYIGLDHSNGQVKFDDKGVETMRRSECDATRKVIKRALELVMQNYSMNESIKYLVNLFKNVDCYLTPKDFILYKQIKLGTYRGEVKDDPSLLPAAARVAKYKLKKHYGDRMNHNEWVPHVFTASLTSEEVKIKELAYFPNSVDGIFKPNDYVEEIGEITLPQNSLQAISKQIAFEKPLRKVNVPYYLTRHILPPLKRIMQLFDICSTKVVDDLFSNLANIANNHSQDHNKRSTSSIKKINPKNNFNFLENIIPSKCICCNTTCTLQKTNESEEIKSHYLDSSRKFFYTLNYGSINLLDVSRNSIVVGDESDNNTIILCKDCMSNPRETFLKITNMINSLQRDVYAIDQICLHCTGDAIYRASCQNAWHCEVYFKRIRSKNRLGTLIKRTRDILNIAYTD</sequence>
<dbReference type="PROSITE" id="PS00116">
    <property type="entry name" value="DNA_POLYMERASE_B"/>
    <property type="match status" value="1"/>
</dbReference>
<evidence type="ECO:0000313" key="20">
    <source>
        <dbReference type="Proteomes" id="UP001214638"/>
    </source>
</evidence>
<evidence type="ECO:0000313" key="19">
    <source>
        <dbReference type="EMBL" id="KAK2195356.1"/>
    </source>
</evidence>
<dbReference type="InterPro" id="IPR012337">
    <property type="entry name" value="RNaseH-like_sf"/>
</dbReference>
<dbReference type="Proteomes" id="UP001214638">
    <property type="component" value="Unassembled WGS sequence"/>
</dbReference>
<keyword evidence="13" id="KW-0539">Nucleus</keyword>
<keyword evidence="13" id="KW-0238">DNA-binding</keyword>
<feature type="domain" description="C4-type zinc-finger of DNA polymerase delta" evidence="16">
    <location>
        <begin position="1696"/>
        <end position="1755"/>
    </location>
</feature>
<comment type="caution">
    <text evidence="19">The sequence shown here is derived from an EMBL/GenBank/DDBJ whole genome shotgun (WGS) entry which is preliminary data.</text>
</comment>
<dbReference type="PANTHER" id="PTHR45812:SF1">
    <property type="entry name" value="DNA POLYMERASE ZETA CATALYTIC SUBUNIT"/>
    <property type="match status" value="1"/>
</dbReference>
<evidence type="ECO:0000259" key="17">
    <source>
        <dbReference type="Pfam" id="PF24055"/>
    </source>
</evidence>
<dbReference type="GO" id="GO:0003677">
    <property type="term" value="F:DNA binding"/>
    <property type="evidence" value="ECO:0007669"/>
    <property type="project" value="UniProtKB-KW"/>
</dbReference>